<gene>
    <name evidence="2" type="primary">LOC115883252</name>
</gene>
<accession>A0A6J2Y116</accession>
<sequence>MTDLAKLTRKRGNIKGQLTRLETFIQNYDSSKHHEISIRLKRAEAWWDEFESIQDEIEDLDNSDEQVAERDDFGTKYFDILGRLNLLAHGGSTQDSTAPRTEVRLPPMEVPNFYGSYKQWLEFHDSFKSLGTAADVIHSLEVSSENYQVAWDLLKERFENKKLIALSHIDSICNVPDLTKESHSGLRKMLDELRKDLRALKTLGLGVEHWDPILIYLL</sequence>
<reference evidence="2" key="1">
    <citation type="submission" date="2025-08" db="UniProtKB">
        <authorList>
            <consortium name="RefSeq"/>
        </authorList>
    </citation>
    <scope>IDENTIFICATION</scope>
    <source>
        <tissue evidence="2">Gonads</tissue>
    </source>
</reference>
<evidence type="ECO:0000313" key="1">
    <source>
        <dbReference type="Proteomes" id="UP000504635"/>
    </source>
</evidence>
<dbReference type="KEGG" id="soy:115883252"/>
<name>A0A6J2Y116_SITOR</name>
<dbReference type="Pfam" id="PF03564">
    <property type="entry name" value="DUF1759"/>
    <property type="match status" value="1"/>
</dbReference>
<dbReference type="AlphaFoldDB" id="A0A6J2Y116"/>
<dbReference type="InParanoid" id="A0A6J2Y116"/>
<dbReference type="Proteomes" id="UP000504635">
    <property type="component" value="Unplaced"/>
</dbReference>
<dbReference type="InterPro" id="IPR005312">
    <property type="entry name" value="DUF1759"/>
</dbReference>
<dbReference type="GeneID" id="115883252"/>
<dbReference type="RefSeq" id="XP_030757448.1">
    <property type="nucleotide sequence ID" value="XM_030901588.1"/>
</dbReference>
<dbReference type="OrthoDB" id="6774661at2759"/>
<evidence type="ECO:0000313" key="2">
    <source>
        <dbReference type="RefSeq" id="XP_030757448.1"/>
    </source>
</evidence>
<proteinExistence type="predicted"/>
<protein>
    <submittedName>
        <fullName evidence="2">Uncharacterized protein LOC115883252</fullName>
    </submittedName>
</protein>
<keyword evidence="1" id="KW-1185">Reference proteome</keyword>
<organism evidence="1 2">
    <name type="scientific">Sitophilus oryzae</name>
    <name type="common">Rice weevil</name>
    <name type="synonym">Curculio oryzae</name>
    <dbReference type="NCBI Taxonomy" id="7048"/>
    <lineage>
        <taxon>Eukaryota</taxon>
        <taxon>Metazoa</taxon>
        <taxon>Ecdysozoa</taxon>
        <taxon>Arthropoda</taxon>
        <taxon>Hexapoda</taxon>
        <taxon>Insecta</taxon>
        <taxon>Pterygota</taxon>
        <taxon>Neoptera</taxon>
        <taxon>Endopterygota</taxon>
        <taxon>Coleoptera</taxon>
        <taxon>Polyphaga</taxon>
        <taxon>Cucujiformia</taxon>
        <taxon>Curculionidae</taxon>
        <taxon>Dryophthorinae</taxon>
        <taxon>Sitophilus</taxon>
    </lineage>
</organism>